<accession>A0A7K8WMK1</accession>
<dbReference type="AlphaFoldDB" id="A0A7K8WMK1"/>
<dbReference type="Proteomes" id="UP000588334">
    <property type="component" value="Unassembled WGS sequence"/>
</dbReference>
<comment type="caution">
    <text evidence="8">The sequence shown here is derived from an EMBL/GenBank/DDBJ whole genome shotgun (WGS) entry which is preliminary data.</text>
</comment>
<feature type="non-terminal residue" evidence="8">
    <location>
        <position position="1"/>
    </location>
</feature>
<feature type="non-terminal residue" evidence="8">
    <location>
        <position position="98"/>
    </location>
</feature>
<dbReference type="Pfam" id="PF06817">
    <property type="entry name" value="RVT_thumb"/>
    <property type="match status" value="1"/>
</dbReference>
<protein>
    <submittedName>
        <fullName evidence="8">POK18 protein</fullName>
    </submittedName>
</protein>
<evidence type="ECO:0000256" key="5">
    <source>
        <dbReference type="ARBA" id="ARBA00022801"/>
    </source>
</evidence>
<dbReference type="PANTHER" id="PTHR41694:SF3">
    <property type="entry name" value="RNA-DIRECTED DNA POLYMERASE-RELATED"/>
    <property type="match status" value="1"/>
</dbReference>
<dbReference type="GO" id="GO:0016787">
    <property type="term" value="F:hydrolase activity"/>
    <property type="evidence" value="ECO:0007669"/>
    <property type="project" value="UniProtKB-KW"/>
</dbReference>
<dbReference type="GO" id="GO:0003964">
    <property type="term" value="F:RNA-directed DNA polymerase activity"/>
    <property type="evidence" value="ECO:0007669"/>
    <property type="project" value="UniProtKB-KW"/>
</dbReference>
<keyword evidence="9" id="KW-1185">Reference proteome</keyword>
<feature type="domain" description="Reverse transcriptase thumb" evidence="7">
    <location>
        <begin position="2"/>
        <end position="49"/>
    </location>
</feature>
<evidence type="ECO:0000256" key="4">
    <source>
        <dbReference type="ARBA" id="ARBA00022759"/>
    </source>
</evidence>
<dbReference type="OrthoDB" id="9395730at2759"/>
<dbReference type="InterPro" id="IPR010661">
    <property type="entry name" value="RVT_thumb"/>
</dbReference>
<evidence type="ECO:0000256" key="2">
    <source>
        <dbReference type="ARBA" id="ARBA00022695"/>
    </source>
</evidence>
<dbReference type="InterPro" id="IPR043502">
    <property type="entry name" value="DNA/RNA_pol_sf"/>
</dbReference>
<keyword evidence="1" id="KW-0808">Transferase</keyword>
<dbReference type="GO" id="GO:0004519">
    <property type="term" value="F:endonuclease activity"/>
    <property type="evidence" value="ECO:0007669"/>
    <property type="project" value="UniProtKB-KW"/>
</dbReference>
<keyword evidence="2" id="KW-0548">Nucleotidyltransferase</keyword>
<dbReference type="SUPFAM" id="SSF56672">
    <property type="entry name" value="DNA/RNA polymerases"/>
    <property type="match status" value="1"/>
</dbReference>
<evidence type="ECO:0000313" key="8">
    <source>
        <dbReference type="EMBL" id="NXF79874.1"/>
    </source>
</evidence>
<evidence type="ECO:0000313" key="9">
    <source>
        <dbReference type="Proteomes" id="UP000588334"/>
    </source>
</evidence>
<dbReference type="Gene3D" id="3.30.70.270">
    <property type="match status" value="1"/>
</dbReference>
<dbReference type="EMBL" id="VWZF01005025">
    <property type="protein sequence ID" value="NXF79874.1"/>
    <property type="molecule type" value="Genomic_DNA"/>
</dbReference>
<evidence type="ECO:0000259" key="7">
    <source>
        <dbReference type="Pfam" id="PF06817"/>
    </source>
</evidence>
<dbReference type="GO" id="GO:0035613">
    <property type="term" value="F:RNA stem-loop binding"/>
    <property type="evidence" value="ECO:0007669"/>
    <property type="project" value="TreeGrafter"/>
</dbReference>
<evidence type="ECO:0000256" key="3">
    <source>
        <dbReference type="ARBA" id="ARBA00022722"/>
    </source>
</evidence>
<proteinExistence type="predicted"/>
<evidence type="ECO:0000256" key="6">
    <source>
        <dbReference type="ARBA" id="ARBA00022918"/>
    </source>
</evidence>
<keyword evidence="4" id="KW-0255">Endonuclease</keyword>
<dbReference type="PANTHER" id="PTHR41694">
    <property type="entry name" value="ENDOGENOUS RETROVIRUS GROUP K MEMBER POL PROTEIN"/>
    <property type="match status" value="1"/>
</dbReference>
<keyword evidence="3" id="KW-0540">Nuclease</keyword>
<keyword evidence="5" id="KW-0378">Hydrolase</keyword>
<organism evidence="8 9">
    <name type="scientific">Sclerurus mexicanus</name>
    <name type="common">tawny-throated leaftosser</name>
    <dbReference type="NCBI Taxonomy" id="265632"/>
    <lineage>
        <taxon>Eukaryota</taxon>
        <taxon>Metazoa</taxon>
        <taxon>Chordata</taxon>
        <taxon>Craniata</taxon>
        <taxon>Vertebrata</taxon>
        <taxon>Euteleostomi</taxon>
        <taxon>Archelosauria</taxon>
        <taxon>Archosauria</taxon>
        <taxon>Dinosauria</taxon>
        <taxon>Saurischia</taxon>
        <taxon>Theropoda</taxon>
        <taxon>Coelurosauria</taxon>
        <taxon>Aves</taxon>
        <taxon>Neognathae</taxon>
        <taxon>Neoaves</taxon>
        <taxon>Telluraves</taxon>
        <taxon>Australaves</taxon>
        <taxon>Passeriformes</taxon>
        <taxon>Furnariidae</taxon>
        <taxon>Sclerurus</taxon>
    </lineage>
</organism>
<name>A0A7K8WMK1_9FURN</name>
<gene>
    <name evidence="8" type="primary">Ervk18_0</name>
    <name evidence="8" type="ORF">SCLMEX_R15620</name>
</gene>
<keyword evidence="6" id="KW-0695">RNA-directed DNA polymerase</keyword>
<evidence type="ECO:0000256" key="1">
    <source>
        <dbReference type="ARBA" id="ARBA00022679"/>
    </source>
</evidence>
<reference evidence="8 9" key="1">
    <citation type="submission" date="2019-09" db="EMBL/GenBank/DDBJ databases">
        <title>Bird 10,000 Genomes (B10K) Project - Family phase.</title>
        <authorList>
            <person name="Zhang G."/>
        </authorList>
    </citation>
    <scope>NUCLEOTIDE SEQUENCE [LARGE SCALE GENOMIC DNA]</scope>
    <source>
        <strain evidence="8">B10K-DU-001-03</strain>
        <tissue evidence="8">Muscle</tissue>
    </source>
</reference>
<sequence length="98" mass="11106">LQVLLGKINWIRPTLKITTDQLSPLFTPLKGDSSLTSPRRLTDEAKSALRLVEAATRQAFTNRRWKDIPPSLFVLKGEHQPFAAIGQLNEITKKVNLW</sequence>
<dbReference type="InterPro" id="IPR043128">
    <property type="entry name" value="Rev_trsase/Diguanyl_cyclase"/>
</dbReference>